<feature type="binding site" evidence="4">
    <location>
        <position position="28"/>
    </location>
    <ligand>
        <name>phosphate</name>
        <dbReference type="ChEBI" id="CHEBI:43474"/>
    </ligand>
</feature>
<comment type="subunit">
    <text evidence="4">Homohexamer. Dimer of a homotrimer.</text>
</comment>
<name>Q7V2Z6_PROMP</name>
<dbReference type="HAMAP" id="MF_01963">
    <property type="entry name" value="MTAP"/>
    <property type="match status" value="1"/>
</dbReference>
<comment type="function">
    <text evidence="4">Catalyzes the reversible phosphorylation of S-methyl-5'-thioadenosine (MTA) to adenine and 5-methylthioribose-1-phosphate. Involved in the breakdown of MTA, a major by-product of polyamine biosynthesis. Responsible for the first step in the methionine salvage pathway after MTA has been generated from S-adenosylmethionine. Has broad substrate specificity with 6-aminopurine nucleosides as preferred substrates.</text>
</comment>
<dbReference type="FunFam" id="3.40.50.1580:FF:000012">
    <property type="entry name" value="Probable 6-oxopurine nucleoside phosphorylase"/>
    <property type="match status" value="1"/>
</dbReference>
<evidence type="ECO:0000256" key="1">
    <source>
        <dbReference type="ARBA" id="ARBA00022676"/>
    </source>
</evidence>
<dbReference type="AlphaFoldDB" id="Q7V2Z6"/>
<dbReference type="NCBIfam" id="TIGR01694">
    <property type="entry name" value="MTAP"/>
    <property type="match status" value="1"/>
</dbReference>
<evidence type="ECO:0000313" key="6">
    <source>
        <dbReference type="EMBL" id="CAE18760.1"/>
    </source>
</evidence>
<dbReference type="PANTHER" id="PTHR42679:SF2">
    <property type="entry name" value="S-METHYL-5'-THIOADENOSINE PHOSPHORYLASE"/>
    <property type="match status" value="1"/>
</dbReference>
<dbReference type="UniPathway" id="UPA00904">
    <property type="reaction ID" value="UER00873"/>
</dbReference>
<dbReference type="GO" id="GO:0006166">
    <property type="term" value="P:purine ribonucleoside salvage"/>
    <property type="evidence" value="ECO:0007669"/>
    <property type="project" value="UniProtKB-KW"/>
</dbReference>
<feature type="site" description="Important for substrate specificity" evidence="4">
    <location>
        <position position="186"/>
    </location>
</feature>
<dbReference type="CDD" id="cd09010">
    <property type="entry name" value="MTAP_SsMTAPII_like_MTIP"/>
    <property type="match status" value="1"/>
</dbReference>
<feature type="binding site" evidence="4">
    <location>
        <position position="204"/>
    </location>
    <ligand>
        <name>substrate</name>
    </ligand>
</feature>
<evidence type="ECO:0000256" key="3">
    <source>
        <dbReference type="ARBA" id="ARBA00022726"/>
    </source>
</evidence>
<gene>
    <name evidence="4" type="primary">mtnP</name>
    <name evidence="6" type="ordered locus">PMM0301</name>
</gene>
<comment type="pathway">
    <text evidence="4">Amino-acid biosynthesis; L-methionine biosynthesis via salvage pathway; S-methyl-5-thio-alpha-D-ribose 1-phosphate from S-methyl-5'-thioadenosine (phosphorylase route): step 1/1.</text>
</comment>
<dbReference type="InterPro" id="IPR000845">
    <property type="entry name" value="Nucleoside_phosphorylase_d"/>
</dbReference>
<sequence length="307" mass="34528">MINSHFITMNKQHLLPIKESRLGVIGGSGFYSINKIDCHEEIEVNTPYGKPSDSIRLFKTGNLEIAFIARHGRTHKLNPTEIPYKANIWALRSIGVRWIIAPSAVGSLQEQIRPLDIVIPDQFIDRTHKRPATFFNEGAVAHVTMGDPFCMNLSGILCNVSEENIPGGRQLHRGGTYLAMEGPAFSTRAESNLYRSWGCSIIGMTNHTEARLAKEAEIAYSSLSMVTDYDCWHQTHQEVSVEMVLENLRANTEVANKIVFEIAKVIDKKRPQSKSHSSLKDGLITQKENIPSFTKEKLKIFTDSYWG</sequence>
<reference evidence="6 7" key="1">
    <citation type="journal article" date="2003" name="Nature">
        <title>Genome divergence in two Prochlorococcus ecotypes reflects oceanic niche differentiation.</title>
        <authorList>
            <person name="Rocap G."/>
            <person name="Larimer F.W."/>
            <person name="Lamerdin J.E."/>
            <person name="Malfatti S."/>
            <person name="Chain P."/>
            <person name="Ahlgren N.A."/>
            <person name="Arellano A."/>
            <person name="Coleman M."/>
            <person name="Hauser L."/>
            <person name="Hess W.R."/>
            <person name="Johnson Z.I."/>
            <person name="Land M.L."/>
            <person name="Lindell D."/>
            <person name="Post A.F."/>
            <person name="Regala W."/>
            <person name="Shah M."/>
            <person name="Shaw S.L."/>
            <person name="Steglich C."/>
            <person name="Sullivan M.B."/>
            <person name="Ting C.S."/>
            <person name="Tolonen A."/>
            <person name="Webb E.A."/>
            <person name="Zinser E.R."/>
            <person name="Chisholm S.W."/>
        </authorList>
    </citation>
    <scope>NUCLEOTIDE SEQUENCE [LARGE SCALE GENOMIC DNA]</scope>
    <source>
        <strain evidence="7">CCMP1986 / NIES-2087 / MED4</strain>
    </source>
</reference>
<evidence type="ECO:0000256" key="2">
    <source>
        <dbReference type="ARBA" id="ARBA00022679"/>
    </source>
</evidence>
<dbReference type="InterPro" id="IPR010044">
    <property type="entry name" value="MTAP"/>
</dbReference>
<keyword evidence="1 4" id="KW-0328">Glycosyltransferase</keyword>
<feature type="binding site" evidence="4">
    <location>
        <begin position="103"/>
        <end position="104"/>
    </location>
    <ligand>
        <name>phosphate</name>
        <dbReference type="ChEBI" id="CHEBI:43474"/>
    </ligand>
</feature>
<dbReference type="Gene3D" id="3.40.50.1580">
    <property type="entry name" value="Nucleoside phosphorylase domain"/>
    <property type="match status" value="1"/>
</dbReference>
<dbReference type="STRING" id="59919.PMM0301"/>
<dbReference type="PANTHER" id="PTHR42679">
    <property type="entry name" value="S-METHYL-5'-THIOADENOSINE PHOSPHORYLASE"/>
    <property type="match status" value="1"/>
</dbReference>
<dbReference type="KEGG" id="pmm:PMM0301"/>
<dbReference type="eggNOG" id="COG0005">
    <property type="taxonomic scope" value="Bacteria"/>
</dbReference>
<dbReference type="EMBL" id="BX548174">
    <property type="protein sequence ID" value="CAE18760.1"/>
    <property type="molecule type" value="Genomic_DNA"/>
</dbReference>
<evidence type="ECO:0000259" key="5">
    <source>
        <dbReference type="Pfam" id="PF01048"/>
    </source>
</evidence>
<feature type="binding site" evidence="4">
    <location>
        <position position="205"/>
    </location>
    <ligand>
        <name>phosphate</name>
        <dbReference type="ChEBI" id="CHEBI:43474"/>
    </ligand>
</feature>
<dbReference type="InterPro" id="IPR018099">
    <property type="entry name" value="Purine_phosphorylase-2_CS"/>
</dbReference>
<organism evidence="6 7">
    <name type="scientific">Prochlorococcus marinus subsp. pastoris (strain CCMP1986 / NIES-2087 / MED4)</name>
    <dbReference type="NCBI Taxonomy" id="59919"/>
    <lineage>
        <taxon>Bacteria</taxon>
        <taxon>Bacillati</taxon>
        <taxon>Cyanobacteriota</taxon>
        <taxon>Cyanophyceae</taxon>
        <taxon>Synechococcales</taxon>
        <taxon>Prochlorococcaceae</taxon>
        <taxon>Prochlorococcus</taxon>
    </lineage>
</organism>
<dbReference type="PROSITE" id="PS01240">
    <property type="entry name" value="PNP_MTAP_2"/>
    <property type="match status" value="1"/>
</dbReference>
<dbReference type="GO" id="GO:0019509">
    <property type="term" value="P:L-methionine salvage from methylthioadenosine"/>
    <property type="evidence" value="ECO:0007669"/>
    <property type="project" value="UniProtKB-UniRule"/>
</dbReference>
<dbReference type="EC" id="2.4.2.28" evidence="4"/>
<dbReference type="HOGENOM" id="CLU_054456_0_2_3"/>
<feature type="domain" description="Nucleoside phosphorylase" evidence="5">
    <location>
        <begin position="22"/>
        <end position="262"/>
    </location>
</feature>
<dbReference type="Pfam" id="PF01048">
    <property type="entry name" value="PNP_UDP_1"/>
    <property type="match status" value="1"/>
</dbReference>
<dbReference type="GO" id="GO:0005829">
    <property type="term" value="C:cytosol"/>
    <property type="evidence" value="ECO:0007669"/>
    <property type="project" value="TreeGrafter"/>
</dbReference>
<evidence type="ECO:0000256" key="4">
    <source>
        <dbReference type="HAMAP-Rule" id="MF_01963"/>
    </source>
</evidence>
<feature type="binding site" evidence="4">
    <location>
        <begin position="228"/>
        <end position="230"/>
    </location>
    <ligand>
        <name>substrate</name>
    </ligand>
</feature>
<feature type="site" description="Important for substrate specificity" evidence="4">
    <location>
        <position position="241"/>
    </location>
</feature>
<dbReference type="InterPro" id="IPR035994">
    <property type="entry name" value="Nucleoside_phosphorylase_sf"/>
</dbReference>
<evidence type="ECO:0000313" key="7">
    <source>
        <dbReference type="Proteomes" id="UP000001026"/>
    </source>
</evidence>
<protein>
    <recommendedName>
        <fullName evidence="4">S-methyl-5'-thioadenosine phosphorylase</fullName>
        <ecNumber evidence="4">2.4.2.28</ecNumber>
    </recommendedName>
    <alternativeName>
        <fullName evidence="4">5'-methylthioadenosine phosphorylase</fullName>
        <shortName evidence="4">MTA phosphorylase</shortName>
        <shortName evidence="4">MTAP</shortName>
    </alternativeName>
</protein>
<comment type="catalytic activity">
    <reaction evidence="4">
        <text>S-methyl-5'-thioadenosine + phosphate = 5-(methylsulfanyl)-alpha-D-ribose 1-phosphate + adenine</text>
        <dbReference type="Rhea" id="RHEA:11852"/>
        <dbReference type="ChEBI" id="CHEBI:16708"/>
        <dbReference type="ChEBI" id="CHEBI:17509"/>
        <dbReference type="ChEBI" id="CHEBI:43474"/>
        <dbReference type="ChEBI" id="CHEBI:58533"/>
        <dbReference type="EC" id="2.4.2.28"/>
    </reaction>
</comment>
<dbReference type="Proteomes" id="UP000001026">
    <property type="component" value="Chromosome"/>
</dbReference>
<keyword evidence="3 4" id="KW-0660">Purine salvage</keyword>
<keyword evidence="2 4" id="KW-0808">Transferase</keyword>
<dbReference type="SUPFAM" id="SSF53167">
    <property type="entry name" value="Purine and uridine phosphorylases"/>
    <property type="match status" value="1"/>
</dbReference>
<dbReference type="GO" id="GO:0017061">
    <property type="term" value="F:S-methyl-5-thioadenosine phosphorylase activity"/>
    <property type="evidence" value="ECO:0007669"/>
    <property type="project" value="UniProtKB-UniRule"/>
</dbReference>
<accession>Q7V2Z6</accession>
<comment type="similarity">
    <text evidence="4">Belongs to the PNP/MTAP phosphorylase family. MTAP subfamily.</text>
</comment>
<feature type="binding site" evidence="4">
    <location>
        <begin position="70"/>
        <end position="71"/>
    </location>
    <ligand>
        <name>phosphate</name>
        <dbReference type="ChEBI" id="CHEBI:43474"/>
    </ligand>
</feature>
<proteinExistence type="inferred from homology"/>